<name>A0A552JYV9_9CHRO</name>
<comment type="caution">
    <text evidence="2">The sequence shown here is derived from an EMBL/GenBank/DDBJ whole genome shotgun (WGS) entry which is preliminary data.</text>
</comment>
<proteinExistence type="predicted"/>
<dbReference type="Gene3D" id="3.40.50.720">
    <property type="entry name" value="NAD(P)-binding Rossmann-like Domain"/>
    <property type="match status" value="1"/>
</dbReference>
<sequence length="298" mass="34589">MDNLMGKTILVTGGTGFLGSHLVKRIVKDQLNVIVVKRSSSKLFRLGSIVDKIRFYDLDQIDIEDIFKENVIDIIIHCATNYGRFAVPPTDIIQANLFLPLKIIQIAENYQVKTFINTDTILDKRVNYYSLSKKHFLDWLFLFSQKMVCINVALEHFYGPFDDPSKFVSKIILDLLHEVDFLDLTLGEQKRDFIYIDDVVEAFTKLIQFSFDVPNNLYRYEIGTGKNIAIRELVQMVKTMTENKVTRLNFGMLPYRENEIMESHVDISMLLKLGWQPKISLVEGLRYTIDQERSSINQ</sequence>
<dbReference type="EMBL" id="SFAT01000024">
    <property type="protein sequence ID" value="TRV00919.1"/>
    <property type="molecule type" value="Genomic_DNA"/>
</dbReference>
<dbReference type="PANTHER" id="PTHR43245:SF13">
    <property type="entry name" value="UDP-D-APIOSE_UDP-D-XYLOSE SYNTHASE 2"/>
    <property type="match status" value="1"/>
</dbReference>
<dbReference type="Pfam" id="PF01370">
    <property type="entry name" value="Epimerase"/>
    <property type="match status" value="1"/>
</dbReference>
<evidence type="ECO:0000313" key="3">
    <source>
        <dbReference type="Proteomes" id="UP000320523"/>
    </source>
</evidence>
<dbReference type="InterPro" id="IPR001509">
    <property type="entry name" value="Epimerase_deHydtase"/>
</dbReference>
<feature type="domain" description="NAD-dependent epimerase/dehydratase" evidence="1">
    <location>
        <begin position="9"/>
        <end position="212"/>
    </location>
</feature>
<dbReference type="Proteomes" id="UP000320523">
    <property type="component" value="Unassembled WGS sequence"/>
</dbReference>
<reference evidence="2 3" key="1">
    <citation type="submission" date="2019-01" db="EMBL/GenBank/DDBJ databases">
        <title>Coherence of Microcystis species and biogeography revealed through population genomics.</title>
        <authorList>
            <person name="Perez-Carrascal O.M."/>
            <person name="Terrat Y."/>
            <person name="Giani A."/>
            <person name="Fortin N."/>
            <person name="Tromas N."/>
            <person name="Shapiro B.J."/>
        </authorList>
    </citation>
    <scope>NUCLEOTIDE SEQUENCE [LARGE SCALE GENOMIC DNA]</scope>
    <source>
        <strain evidence="2">Mw_QC_S_20081001_S30D</strain>
    </source>
</reference>
<gene>
    <name evidence="2" type="ORF">EWV75_02085</name>
</gene>
<dbReference type="AlphaFoldDB" id="A0A552JYV9"/>
<evidence type="ECO:0000259" key="1">
    <source>
        <dbReference type="Pfam" id="PF01370"/>
    </source>
</evidence>
<dbReference type="InterPro" id="IPR050177">
    <property type="entry name" value="Lipid_A_modif_metabolic_enz"/>
</dbReference>
<accession>A0A552JYV9</accession>
<organism evidence="2 3">
    <name type="scientific">Microcystis wesenbergii Mw_QC_S_20081001_S30D</name>
    <dbReference type="NCBI Taxonomy" id="2486245"/>
    <lineage>
        <taxon>Bacteria</taxon>
        <taxon>Bacillati</taxon>
        <taxon>Cyanobacteriota</taxon>
        <taxon>Cyanophyceae</taxon>
        <taxon>Oscillatoriophycideae</taxon>
        <taxon>Chroococcales</taxon>
        <taxon>Microcystaceae</taxon>
        <taxon>Microcystis</taxon>
    </lineage>
</organism>
<evidence type="ECO:0000313" key="2">
    <source>
        <dbReference type="EMBL" id="TRV00919.1"/>
    </source>
</evidence>
<dbReference type="SUPFAM" id="SSF51735">
    <property type="entry name" value="NAD(P)-binding Rossmann-fold domains"/>
    <property type="match status" value="1"/>
</dbReference>
<dbReference type="PANTHER" id="PTHR43245">
    <property type="entry name" value="BIFUNCTIONAL POLYMYXIN RESISTANCE PROTEIN ARNA"/>
    <property type="match status" value="1"/>
</dbReference>
<protein>
    <submittedName>
        <fullName evidence="2">NAD(P)-dependent oxidoreductase</fullName>
    </submittedName>
</protein>
<dbReference type="InterPro" id="IPR036291">
    <property type="entry name" value="NAD(P)-bd_dom_sf"/>
</dbReference>